<dbReference type="Proteomes" id="UP001501358">
    <property type="component" value="Unassembled WGS sequence"/>
</dbReference>
<dbReference type="EMBL" id="BAAATA010000005">
    <property type="protein sequence ID" value="GAA2477874.1"/>
    <property type="molecule type" value="Genomic_DNA"/>
</dbReference>
<gene>
    <name evidence="1" type="ORF">GCM10010406_12530</name>
</gene>
<name>A0ABN3L4X0_9ACTN</name>
<accession>A0ABN3L4X0</accession>
<sequence length="136" mass="14547">MGNTTRTARRLFEYPPVASVAMETKQAEETGRDARAEKKAKRLAHQIDAFAKGHGGGAEGQLAHIGRGVTRVALVGSNGEWGNLVAPSYEIAQRAVEIAGITVHEDFGGEMAARVRTGRYEWSRMAGIQVGGPSND</sequence>
<evidence type="ECO:0000313" key="2">
    <source>
        <dbReference type="Proteomes" id="UP001501358"/>
    </source>
</evidence>
<keyword evidence="2" id="KW-1185">Reference proteome</keyword>
<comment type="caution">
    <text evidence="1">The sequence shown here is derived from an EMBL/GenBank/DDBJ whole genome shotgun (WGS) entry which is preliminary data.</text>
</comment>
<protein>
    <submittedName>
        <fullName evidence="1">Uncharacterized protein</fullName>
    </submittedName>
</protein>
<proteinExistence type="predicted"/>
<evidence type="ECO:0000313" key="1">
    <source>
        <dbReference type="EMBL" id="GAA2477874.1"/>
    </source>
</evidence>
<reference evidence="1 2" key="1">
    <citation type="journal article" date="2019" name="Int. J. Syst. Evol. Microbiol.">
        <title>The Global Catalogue of Microorganisms (GCM) 10K type strain sequencing project: providing services to taxonomists for standard genome sequencing and annotation.</title>
        <authorList>
            <consortium name="The Broad Institute Genomics Platform"/>
            <consortium name="The Broad Institute Genome Sequencing Center for Infectious Disease"/>
            <person name="Wu L."/>
            <person name="Ma J."/>
        </authorList>
    </citation>
    <scope>NUCLEOTIDE SEQUENCE [LARGE SCALE GENOMIC DNA]</scope>
    <source>
        <strain evidence="1 2">JCM 6307</strain>
    </source>
</reference>
<organism evidence="1 2">
    <name type="scientific">Streptomyces thermolineatus</name>
    <dbReference type="NCBI Taxonomy" id="44033"/>
    <lineage>
        <taxon>Bacteria</taxon>
        <taxon>Bacillati</taxon>
        <taxon>Actinomycetota</taxon>
        <taxon>Actinomycetes</taxon>
        <taxon>Kitasatosporales</taxon>
        <taxon>Streptomycetaceae</taxon>
        <taxon>Streptomyces</taxon>
    </lineage>
</organism>